<evidence type="ECO:0000256" key="4">
    <source>
        <dbReference type="SAM" id="MobiDB-lite"/>
    </source>
</evidence>
<dbReference type="PANTHER" id="PTHR10799">
    <property type="entry name" value="SNF2/RAD54 HELICASE FAMILY"/>
    <property type="match status" value="1"/>
</dbReference>
<proteinExistence type="predicted"/>
<dbReference type="InterPro" id="IPR000330">
    <property type="entry name" value="SNF2_N"/>
</dbReference>
<evidence type="ECO:0000259" key="6">
    <source>
        <dbReference type="PROSITE" id="PS51194"/>
    </source>
</evidence>
<reference evidence="7" key="1">
    <citation type="journal article" date="2020" name="Stud. Mycol.">
        <title>101 Dothideomycetes genomes: a test case for predicting lifestyles and emergence of pathogens.</title>
        <authorList>
            <person name="Haridas S."/>
            <person name="Albert R."/>
            <person name="Binder M."/>
            <person name="Bloem J."/>
            <person name="Labutti K."/>
            <person name="Salamov A."/>
            <person name="Andreopoulos B."/>
            <person name="Baker S."/>
            <person name="Barry K."/>
            <person name="Bills G."/>
            <person name="Bluhm B."/>
            <person name="Cannon C."/>
            <person name="Castanera R."/>
            <person name="Culley D."/>
            <person name="Daum C."/>
            <person name="Ezra D."/>
            <person name="Gonzalez J."/>
            <person name="Henrissat B."/>
            <person name="Kuo A."/>
            <person name="Liang C."/>
            <person name="Lipzen A."/>
            <person name="Lutzoni F."/>
            <person name="Magnuson J."/>
            <person name="Mondo S."/>
            <person name="Nolan M."/>
            <person name="Ohm R."/>
            <person name="Pangilinan J."/>
            <person name="Park H.-J."/>
            <person name="Ramirez L."/>
            <person name="Alfaro M."/>
            <person name="Sun H."/>
            <person name="Tritt A."/>
            <person name="Yoshinaga Y."/>
            <person name="Zwiers L.-H."/>
            <person name="Turgeon B."/>
            <person name="Goodwin S."/>
            <person name="Spatafora J."/>
            <person name="Crous P."/>
            <person name="Grigoriev I."/>
        </authorList>
    </citation>
    <scope>NUCLEOTIDE SEQUENCE</scope>
    <source>
        <strain evidence="7">CBS 115976</strain>
    </source>
</reference>
<dbReference type="PROSITE" id="PS51194">
    <property type="entry name" value="HELICASE_CTER"/>
    <property type="match status" value="1"/>
</dbReference>
<dbReference type="OrthoDB" id="3886847at2759"/>
<evidence type="ECO:0000256" key="3">
    <source>
        <dbReference type="ARBA" id="ARBA00022840"/>
    </source>
</evidence>
<dbReference type="Pfam" id="PF00271">
    <property type="entry name" value="Helicase_C"/>
    <property type="match status" value="1"/>
</dbReference>
<feature type="region of interest" description="Disordered" evidence="4">
    <location>
        <begin position="313"/>
        <end position="343"/>
    </location>
</feature>
<dbReference type="Gene3D" id="3.40.50.300">
    <property type="entry name" value="P-loop containing nucleotide triphosphate hydrolases"/>
    <property type="match status" value="1"/>
</dbReference>
<dbReference type="EMBL" id="MU004241">
    <property type="protein sequence ID" value="KAF2665149.1"/>
    <property type="molecule type" value="Genomic_DNA"/>
</dbReference>
<feature type="domain" description="Helicase ATP-binding" evidence="5">
    <location>
        <begin position="429"/>
        <end position="619"/>
    </location>
</feature>
<dbReference type="CDD" id="cd18793">
    <property type="entry name" value="SF2_C_SNF"/>
    <property type="match status" value="1"/>
</dbReference>
<dbReference type="Pfam" id="PF00176">
    <property type="entry name" value="SNF2-rel_dom"/>
    <property type="match status" value="1"/>
</dbReference>
<dbReference type="PROSITE" id="PS51192">
    <property type="entry name" value="HELICASE_ATP_BIND_1"/>
    <property type="match status" value="1"/>
</dbReference>
<dbReference type="Gene3D" id="3.40.50.10810">
    <property type="entry name" value="Tandem AAA-ATPase domain"/>
    <property type="match status" value="1"/>
</dbReference>
<name>A0A6A6TYI1_9PEZI</name>
<dbReference type="InterPro" id="IPR038718">
    <property type="entry name" value="SNF2-like_sf"/>
</dbReference>
<feature type="compositionally biased region" description="Low complexity" evidence="4">
    <location>
        <begin position="987"/>
        <end position="1001"/>
    </location>
</feature>
<dbReference type="SMART" id="SM00487">
    <property type="entry name" value="DEXDc"/>
    <property type="match status" value="1"/>
</dbReference>
<sequence>MDDPEQSDINEAFRLLEKSKKTKSMDTVLFLLQMNTESELFEKVFKMEWFKGMWDRFRDYIYDPEIPKDPKRLNLRTIAEQNLRDYRNMAGHNELYWSPDYSIQTQKDAHLWLCHQLIQRLSNLFYRTEDLQARGILGVVKLVFSLRDAYAPGGDREMAKKIDEIVGASRTYPWQSEIVAGNTPYVQVDPSETYLRLDDNGNLQGVGLLDFEDPYEYDHDGSITVGSKSYANYDLPDAFTSQEHQSSVGTLVAKLEPEARRKHDKCQRLALMGINHIKELEDDVFLDEGPFNFTDASEIEAKDKSHRRYYTYEGKSKTSAKEESESQDVAESEMQDEKDSRAEEVTTIASLLERAQQAIGTDEAEENKQNSEVQEGFADAGISLTDACKMIGIDPEAIHKRVSGMEMVWTLKHHQIVGAAWIRGRLHDRLDNAALLGCLLCDTMGLGKTITIMASILGLMNERQARVQSHTERVTQKSWRGGPHLIIVPANVFHTWERSLQSFSHTWHLIFYRAGNNMPDLQGPKDSRFQTKDINRTILLTTYDIWTKRHGNDQRFKSYFQVVWADEAHMLRSFSQKNSSARSKAVMNLKPFFFVGITGTPICYEAKDIQSLMQYTINSQKVEQWISKHTWKPDWNLFRRGAVKPADRWMWRSKHAMEHIFKKDKERNWAELLKSAVQPVILRRSPASIVNGVAIGEDIPPRAVRQGILKGTQYQRRLIKNGLLQENPDLIERPNSVKFTKELVRVTAHITTFTEFKNLSLKGGPDAHKAWKVVEHPSFDTKGQHFGRVLKELFQYIKEKDPGCNFPGLDLSKAHPGDIQEYIVRRSPKLQYLTHDIDIKVICQRRKVVIWTQWPWIQLLVTAYIRSLGVDAHALHSGLSQDQRDILVDRFNERKSDNSVLVCSYDVSSEGINLDKKCGLVVCFELAESSALQEQAMYRIIRMTQDKPQIVTIYTLIGSLDVNRQLMNMSKDHVLTTLLLSDNKEPGTGTTDQTNTQANNTKFPGSRQIKQTAQSNVRVADHIRGKNGFTEAAGRKSAL</sequence>
<organism evidence="7 8">
    <name type="scientific">Microthyrium microscopicum</name>
    <dbReference type="NCBI Taxonomy" id="703497"/>
    <lineage>
        <taxon>Eukaryota</taxon>
        <taxon>Fungi</taxon>
        <taxon>Dikarya</taxon>
        <taxon>Ascomycota</taxon>
        <taxon>Pezizomycotina</taxon>
        <taxon>Dothideomycetes</taxon>
        <taxon>Dothideomycetes incertae sedis</taxon>
        <taxon>Microthyriales</taxon>
        <taxon>Microthyriaceae</taxon>
        <taxon>Microthyrium</taxon>
    </lineage>
</organism>
<feature type="compositionally biased region" description="Basic and acidic residues" evidence="4">
    <location>
        <begin position="314"/>
        <end position="324"/>
    </location>
</feature>
<keyword evidence="2" id="KW-0378">Hydrolase</keyword>
<evidence type="ECO:0000256" key="1">
    <source>
        <dbReference type="ARBA" id="ARBA00022741"/>
    </source>
</evidence>
<evidence type="ECO:0000259" key="5">
    <source>
        <dbReference type="PROSITE" id="PS51192"/>
    </source>
</evidence>
<gene>
    <name evidence="7" type="ORF">BT63DRAFT_459775</name>
</gene>
<evidence type="ECO:0000313" key="7">
    <source>
        <dbReference type="EMBL" id="KAF2665149.1"/>
    </source>
</evidence>
<keyword evidence="1" id="KW-0547">Nucleotide-binding</keyword>
<feature type="region of interest" description="Disordered" evidence="4">
    <location>
        <begin position="984"/>
        <end position="1016"/>
    </location>
</feature>
<dbReference type="SUPFAM" id="SSF52540">
    <property type="entry name" value="P-loop containing nucleoside triphosphate hydrolases"/>
    <property type="match status" value="2"/>
</dbReference>
<dbReference type="GO" id="GO:0016787">
    <property type="term" value="F:hydrolase activity"/>
    <property type="evidence" value="ECO:0007669"/>
    <property type="project" value="UniProtKB-KW"/>
</dbReference>
<evidence type="ECO:0000256" key="2">
    <source>
        <dbReference type="ARBA" id="ARBA00022801"/>
    </source>
</evidence>
<evidence type="ECO:0008006" key="9">
    <source>
        <dbReference type="Google" id="ProtNLM"/>
    </source>
</evidence>
<protein>
    <recommendedName>
        <fullName evidence="9">Helicase ATP-binding domain-containing protein</fullName>
    </recommendedName>
</protein>
<feature type="domain" description="Helicase C-terminal" evidence="6">
    <location>
        <begin position="818"/>
        <end position="986"/>
    </location>
</feature>
<dbReference type="GO" id="GO:0005524">
    <property type="term" value="F:ATP binding"/>
    <property type="evidence" value="ECO:0007669"/>
    <property type="project" value="InterPro"/>
</dbReference>
<evidence type="ECO:0000313" key="8">
    <source>
        <dbReference type="Proteomes" id="UP000799302"/>
    </source>
</evidence>
<dbReference type="InterPro" id="IPR049730">
    <property type="entry name" value="SNF2/RAD54-like_C"/>
</dbReference>
<dbReference type="InterPro" id="IPR027417">
    <property type="entry name" value="P-loop_NTPase"/>
</dbReference>
<feature type="compositionally biased region" description="Acidic residues" evidence="4">
    <location>
        <begin position="325"/>
        <end position="334"/>
    </location>
</feature>
<dbReference type="InterPro" id="IPR001650">
    <property type="entry name" value="Helicase_C-like"/>
</dbReference>
<dbReference type="Proteomes" id="UP000799302">
    <property type="component" value="Unassembled WGS sequence"/>
</dbReference>
<accession>A0A6A6TYI1</accession>
<dbReference type="AlphaFoldDB" id="A0A6A6TYI1"/>
<keyword evidence="8" id="KW-1185">Reference proteome</keyword>
<dbReference type="SMART" id="SM00490">
    <property type="entry name" value="HELICc"/>
    <property type="match status" value="1"/>
</dbReference>
<dbReference type="InterPro" id="IPR014001">
    <property type="entry name" value="Helicase_ATP-bd"/>
</dbReference>
<keyword evidence="3" id="KW-0067">ATP-binding</keyword>